<name>A0A1B6DZX6_9HEMI</name>
<protein>
    <submittedName>
        <fullName evidence="2">Uncharacterized protein</fullName>
    </submittedName>
</protein>
<keyword evidence="1" id="KW-0472">Membrane</keyword>
<keyword evidence="1" id="KW-0812">Transmembrane</keyword>
<reference evidence="2" key="1">
    <citation type="submission" date="2015-12" db="EMBL/GenBank/DDBJ databases">
        <title>De novo transcriptome assembly of four potential Pierce s Disease insect vectors from Arizona vineyards.</title>
        <authorList>
            <person name="Tassone E.E."/>
        </authorList>
    </citation>
    <scope>NUCLEOTIDE SEQUENCE</scope>
</reference>
<evidence type="ECO:0000313" key="2">
    <source>
        <dbReference type="EMBL" id="JAS31228.1"/>
    </source>
</evidence>
<accession>A0A1B6DZX6</accession>
<keyword evidence="1" id="KW-1133">Transmembrane helix</keyword>
<feature type="transmembrane region" description="Helical" evidence="1">
    <location>
        <begin position="327"/>
        <end position="346"/>
    </location>
</feature>
<proteinExistence type="predicted"/>
<evidence type="ECO:0000256" key="1">
    <source>
        <dbReference type="SAM" id="Phobius"/>
    </source>
</evidence>
<organism evidence="2">
    <name type="scientific">Clastoptera arizonana</name>
    <name type="common">Arizona spittle bug</name>
    <dbReference type="NCBI Taxonomy" id="38151"/>
    <lineage>
        <taxon>Eukaryota</taxon>
        <taxon>Metazoa</taxon>
        <taxon>Ecdysozoa</taxon>
        <taxon>Arthropoda</taxon>
        <taxon>Hexapoda</taxon>
        <taxon>Insecta</taxon>
        <taxon>Pterygota</taxon>
        <taxon>Neoptera</taxon>
        <taxon>Paraneoptera</taxon>
        <taxon>Hemiptera</taxon>
        <taxon>Auchenorrhyncha</taxon>
        <taxon>Cercopoidea</taxon>
        <taxon>Clastopteridae</taxon>
        <taxon>Clastoptera</taxon>
    </lineage>
</organism>
<sequence length="386" mass="43531">MGGENIGSFLKSSYNYVKNQWYFDWASVFQNFQQPIGPNLDKNINSLTFKSTSGDYNFTVPHLLDIKENPYYIYENKSNINLSGNFEVFDYKDNNITQEVTETPQLRGKSFLGLKSSLHISNRGIGSNTNAEVEVIIPELNNCNFTQSVTENPLFVQPDTIKLKEIQGSSGDTSESIILDNNILSTKNEKSDITELTEKQAVNHKSQNYKKELACKSVSNQKGKVHLDSSQVKTLYTSKITSIGTKPLVDEIYNMYNPFRRNPPPPCPSPSPPTQVTNWADHFELCLINFIQCLPSALQNQNTIHVGITLLFTLICWMFLSWIAQLIVSFICVIFSLILLCNIIPMENNSQVVSNFFSHNIVGIRNFLAETFIAVGHSLSTTPELN</sequence>
<gene>
    <name evidence="2" type="ORF">g.9444</name>
</gene>
<dbReference type="EMBL" id="GEDC01006070">
    <property type="protein sequence ID" value="JAS31228.1"/>
    <property type="molecule type" value="Transcribed_RNA"/>
</dbReference>
<dbReference type="AlphaFoldDB" id="A0A1B6DZX6"/>